<feature type="domain" description="ACT" evidence="7">
    <location>
        <begin position="98"/>
        <end position="156"/>
    </location>
</feature>
<dbReference type="PROSITE" id="PS51671">
    <property type="entry name" value="ACT"/>
    <property type="match status" value="2"/>
</dbReference>
<evidence type="ECO:0000256" key="5">
    <source>
        <dbReference type="ARBA" id="ARBA00022777"/>
    </source>
</evidence>
<dbReference type="AlphaFoldDB" id="A0A645F005"/>
<protein>
    <recommendedName>
        <fullName evidence="2">aspartate kinase</fullName>
        <ecNumber evidence="2">2.7.2.4</ecNumber>
    </recommendedName>
</protein>
<dbReference type="GO" id="GO:0005829">
    <property type="term" value="C:cytosol"/>
    <property type="evidence" value="ECO:0007669"/>
    <property type="project" value="TreeGrafter"/>
</dbReference>
<dbReference type="GO" id="GO:0004072">
    <property type="term" value="F:aspartate kinase activity"/>
    <property type="evidence" value="ECO:0007669"/>
    <property type="project" value="UniProtKB-EC"/>
</dbReference>
<evidence type="ECO:0000256" key="2">
    <source>
        <dbReference type="ARBA" id="ARBA00013059"/>
    </source>
</evidence>
<dbReference type="GO" id="GO:0005524">
    <property type="term" value="F:ATP binding"/>
    <property type="evidence" value="ECO:0007669"/>
    <property type="project" value="UniProtKB-KW"/>
</dbReference>
<dbReference type="Pfam" id="PF22468">
    <property type="entry name" value="ACT_9"/>
    <property type="match status" value="2"/>
</dbReference>
<comment type="similarity">
    <text evidence="1">Belongs to the aspartokinase family.</text>
</comment>
<dbReference type="InterPro" id="IPR002912">
    <property type="entry name" value="ACT_dom"/>
</dbReference>
<evidence type="ECO:0000256" key="1">
    <source>
        <dbReference type="ARBA" id="ARBA00010122"/>
    </source>
</evidence>
<evidence type="ECO:0000313" key="8">
    <source>
        <dbReference type="EMBL" id="MPN07527.1"/>
    </source>
</evidence>
<dbReference type="SUPFAM" id="SSF55021">
    <property type="entry name" value="ACT-like"/>
    <property type="match status" value="2"/>
</dbReference>
<dbReference type="EMBL" id="VSSQ01053500">
    <property type="protein sequence ID" value="MPN07527.1"/>
    <property type="molecule type" value="Genomic_DNA"/>
</dbReference>
<dbReference type="InterPro" id="IPR045865">
    <property type="entry name" value="ACT-like_dom_sf"/>
</dbReference>
<keyword evidence="6" id="KW-0067">ATP-binding</keyword>
<evidence type="ECO:0000256" key="4">
    <source>
        <dbReference type="ARBA" id="ARBA00022741"/>
    </source>
</evidence>
<dbReference type="GO" id="GO:0009089">
    <property type="term" value="P:lysine biosynthetic process via diaminopimelate"/>
    <property type="evidence" value="ECO:0007669"/>
    <property type="project" value="TreeGrafter"/>
</dbReference>
<keyword evidence="3 8" id="KW-0808">Transferase</keyword>
<keyword evidence="5 8" id="KW-0418">Kinase</keyword>
<accession>A0A645F005</accession>
<reference evidence="8" key="1">
    <citation type="submission" date="2019-08" db="EMBL/GenBank/DDBJ databases">
        <authorList>
            <person name="Kucharzyk K."/>
            <person name="Murdoch R.W."/>
            <person name="Higgins S."/>
            <person name="Loffler F."/>
        </authorList>
    </citation>
    <scope>NUCLEOTIDE SEQUENCE</scope>
</reference>
<organism evidence="8">
    <name type="scientific">bioreactor metagenome</name>
    <dbReference type="NCBI Taxonomy" id="1076179"/>
    <lineage>
        <taxon>unclassified sequences</taxon>
        <taxon>metagenomes</taxon>
        <taxon>ecological metagenomes</taxon>
    </lineage>
</organism>
<keyword evidence="4" id="KW-0547">Nucleotide-binding</keyword>
<proteinExistence type="inferred from homology"/>
<dbReference type="CDD" id="cd04913">
    <property type="entry name" value="ACT_AKii-LysC-BS-like_1"/>
    <property type="match status" value="1"/>
</dbReference>
<evidence type="ECO:0000256" key="6">
    <source>
        <dbReference type="ARBA" id="ARBA00022840"/>
    </source>
</evidence>
<evidence type="ECO:0000259" key="7">
    <source>
        <dbReference type="PROSITE" id="PS51671"/>
    </source>
</evidence>
<dbReference type="InterPro" id="IPR054352">
    <property type="entry name" value="ACT_Aspartokinase"/>
</dbReference>
<feature type="domain" description="ACT" evidence="7">
    <location>
        <begin position="18"/>
        <end position="92"/>
    </location>
</feature>
<sequence length="156" mass="17482">MEEKVITGLSVSNDVLMITVNNILFKSHNIAMIFEKLARENVNVDMISQTSPLNERVNVSFTTSKEDLHVVNEVIEEIKNENNEVEVVIEENISKISVVGIGMMNQSGVTGKVFRILADNEIEFKQVTTSEISISYTIDAKDKQKAVRVLAKELNL</sequence>
<name>A0A645F005_9ZZZZ</name>
<dbReference type="CDD" id="cd04923">
    <property type="entry name" value="ACT_AK-LysC-DapG-like_2"/>
    <property type="match status" value="1"/>
</dbReference>
<comment type="caution">
    <text evidence="8">The sequence shown here is derived from an EMBL/GenBank/DDBJ whole genome shotgun (WGS) entry which is preliminary data.</text>
</comment>
<evidence type="ECO:0000256" key="3">
    <source>
        <dbReference type="ARBA" id="ARBA00022679"/>
    </source>
</evidence>
<dbReference type="PANTHER" id="PTHR21499">
    <property type="entry name" value="ASPARTATE KINASE"/>
    <property type="match status" value="1"/>
</dbReference>
<dbReference type="EC" id="2.7.2.4" evidence="2"/>
<dbReference type="GO" id="GO:0009090">
    <property type="term" value="P:homoserine biosynthetic process"/>
    <property type="evidence" value="ECO:0007669"/>
    <property type="project" value="TreeGrafter"/>
</dbReference>
<dbReference type="PANTHER" id="PTHR21499:SF3">
    <property type="entry name" value="ASPARTOKINASE"/>
    <property type="match status" value="1"/>
</dbReference>
<dbReference type="Gene3D" id="3.30.2130.10">
    <property type="entry name" value="VC0802-like"/>
    <property type="match status" value="1"/>
</dbReference>
<gene>
    <name evidence="8" type="primary">lysC_19</name>
    <name evidence="8" type="ORF">SDC9_154797</name>
</gene>